<evidence type="ECO:0000259" key="8">
    <source>
        <dbReference type="Pfam" id="PF13359"/>
    </source>
</evidence>
<accession>A0ABD1KCN4</accession>
<dbReference type="InterPro" id="IPR027806">
    <property type="entry name" value="HARBI1_dom"/>
</dbReference>
<keyword evidence="4" id="KW-0540">Nuclease</keyword>
<organism evidence="9 10">
    <name type="scientific">Coilia grayii</name>
    <name type="common">Gray's grenadier anchovy</name>
    <dbReference type="NCBI Taxonomy" id="363190"/>
    <lineage>
        <taxon>Eukaryota</taxon>
        <taxon>Metazoa</taxon>
        <taxon>Chordata</taxon>
        <taxon>Craniata</taxon>
        <taxon>Vertebrata</taxon>
        <taxon>Euteleostomi</taxon>
        <taxon>Actinopterygii</taxon>
        <taxon>Neopterygii</taxon>
        <taxon>Teleostei</taxon>
        <taxon>Clupei</taxon>
        <taxon>Clupeiformes</taxon>
        <taxon>Clupeoidei</taxon>
        <taxon>Engraulidae</taxon>
        <taxon>Coilinae</taxon>
        <taxon>Coilia</taxon>
    </lineage>
</organism>
<gene>
    <name evidence="9" type="ORF">ACEWY4_006134</name>
</gene>
<keyword evidence="5" id="KW-0479">Metal-binding</keyword>
<dbReference type="PANTHER" id="PTHR22930:SF279">
    <property type="entry name" value="SIMILAR TO ENSANGP00000010363"/>
    <property type="match status" value="1"/>
</dbReference>
<keyword evidence="6" id="KW-0378">Hydrolase</keyword>
<sequence length="417" mass="47630">MTFVYQRHSNNNFRSYYRALTVPEVFKILNACGGPQISRERYGEFHRLVKELRLDNELIQQYFRMLRELYDLLLRRVGPRITKRNTSFRQALGPAQRLAICLCYLCDYCHNSIYLATGDSFRTIAFSYRVGLSTICMVVKEVSAAIWEELQPEFMPTPSMDDWLAIAEGFRHRWNFPNCVGSVDGKHVVLQAPANSGSQFFNYKGTFSIVLLAVVDAQYLFRVVDVGGYGRTSNGGILWNSAFGEGLRDGTLDLPQDAVIPGSEPRGRMSFVFVGDEAFPLRRDLMRPYPGPHGPGEKRAFNYRLSRARLVVECAFGILSSQWRMYKRVMAVSPTTAETCVRATCVLHNFLRVLTLRRRQYQNQPYTSSRRPSDPDDCLRGVSRLGSNNATREALGVRAQFTSYFSEEGAVPWQIHR</sequence>
<evidence type="ECO:0000313" key="9">
    <source>
        <dbReference type="EMBL" id="KAL2096927.1"/>
    </source>
</evidence>
<comment type="caution">
    <text evidence="9">The sequence shown here is derived from an EMBL/GenBank/DDBJ whole genome shotgun (WGS) entry which is preliminary data.</text>
</comment>
<evidence type="ECO:0000256" key="4">
    <source>
        <dbReference type="ARBA" id="ARBA00022722"/>
    </source>
</evidence>
<evidence type="ECO:0000256" key="7">
    <source>
        <dbReference type="ARBA" id="ARBA00023242"/>
    </source>
</evidence>
<dbReference type="InterPro" id="IPR045249">
    <property type="entry name" value="HARBI1-like"/>
</dbReference>
<evidence type="ECO:0000256" key="3">
    <source>
        <dbReference type="ARBA" id="ARBA00006958"/>
    </source>
</evidence>
<keyword evidence="7" id="KW-0539">Nucleus</keyword>
<dbReference type="GO" id="GO:0016787">
    <property type="term" value="F:hydrolase activity"/>
    <property type="evidence" value="ECO:0007669"/>
    <property type="project" value="UniProtKB-KW"/>
</dbReference>
<keyword evidence="10" id="KW-1185">Reference proteome</keyword>
<evidence type="ECO:0000256" key="1">
    <source>
        <dbReference type="ARBA" id="ARBA00001968"/>
    </source>
</evidence>
<comment type="subcellular location">
    <subcellularLocation>
        <location evidence="2">Nucleus</location>
    </subcellularLocation>
</comment>
<dbReference type="PANTHER" id="PTHR22930">
    <property type="match status" value="1"/>
</dbReference>
<dbReference type="AlphaFoldDB" id="A0ABD1KCN4"/>
<evidence type="ECO:0000256" key="2">
    <source>
        <dbReference type="ARBA" id="ARBA00004123"/>
    </source>
</evidence>
<reference evidence="9 10" key="1">
    <citation type="submission" date="2024-09" db="EMBL/GenBank/DDBJ databases">
        <title>A chromosome-level genome assembly of Gray's grenadier anchovy, Coilia grayii.</title>
        <authorList>
            <person name="Fu Z."/>
        </authorList>
    </citation>
    <scope>NUCLEOTIDE SEQUENCE [LARGE SCALE GENOMIC DNA]</scope>
    <source>
        <strain evidence="9">G4</strain>
        <tissue evidence="9">Muscle</tissue>
    </source>
</reference>
<dbReference type="GO" id="GO:0005634">
    <property type="term" value="C:nucleus"/>
    <property type="evidence" value="ECO:0007669"/>
    <property type="project" value="UniProtKB-SubCell"/>
</dbReference>
<protein>
    <recommendedName>
        <fullName evidence="8">DDE Tnp4 domain-containing protein</fullName>
    </recommendedName>
</protein>
<dbReference type="EMBL" id="JBHFQA010000006">
    <property type="protein sequence ID" value="KAL2096927.1"/>
    <property type="molecule type" value="Genomic_DNA"/>
</dbReference>
<dbReference type="GO" id="GO:0004518">
    <property type="term" value="F:nuclease activity"/>
    <property type="evidence" value="ECO:0007669"/>
    <property type="project" value="UniProtKB-KW"/>
</dbReference>
<proteinExistence type="inferred from homology"/>
<dbReference type="GO" id="GO:0046872">
    <property type="term" value="F:metal ion binding"/>
    <property type="evidence" value="ECO:0007669"/>
    <property type="project" value="UniProtKB-KW"/>
</dbReference>
<name>A0ABD1KCN4_9TELE</name>
<comment type="similarity">
    <text evidence="3">Belongs to the HARBI1 family.</text>
</comment>
<evidence type="ECO:0000256" key="6">
    <source>
        <dbReference type="ARBA" id="ARBA00022801"/>
    </source>
</evidence>
<dbReference type="Pfam" id="PF13359">
    <property type="entry name" value="DDE_Tnp_4"/>
    <property type="match status" value="1"/>
</dbReference>
<dbReference type="Proteomes" id="UP001591681">
    <property type="component" value="Unassembled WGS sequence"/>
</dbReference>
<comment type="cofactor">
    <cofactor evidence="1">
        <name>a divalent metal cation</name>
        <dbReference type="ChEBI" id="CHEBI:60240"/>
    </cofactor>
</comment>
<evidence type="ECO:0000256" key="5">
    <source>
        <dbReference type="ARBA" id="ARBA00022723"/>
    </source>
</evidence>
<evidence type="ECO:0000313" key="10">
    <source>
        <dbReference type="Proteomes" id="UP001591681"/>
    </source>
</evidence>
<feature type="domain" description="DDE Tnp4" evidence="8">
    <location>
        <begin position="183"/>
        <end position="349"/>
    </location>
</feature>